<dbReference type="GeneID" id="14016690"/>
<protein>
    <recommendedName>
        <fullName evidence="3">COOH.NH2 ligase-type 2</fullName>
    </recommendedName>
</protein>
<dbReference type="EMBL" id="JQ446452">
    <property type="protein sequence ID" value="AFE86171.1"/>
    <property type="molecule type" value="Genomic_DNA"/>
</dbReference>
<keyword evidence="2" id="KW-1185">Reference proteome</keyword>
<reference evidence="1 2" key="1">
    <citation type="journal article" date="2012" name="J. Virol.">
        <title>Sequence and structural characterization of great salt lake bacteriophage CW02, a member of the T7-like supergroup.</title>
        <authorList>
            <person name="Shen P.S."/>
            <person name="Domek M.J."/>
            <person name="Sanz-Garcia E."/>
            <person name="Makaju A."/>
            <person name="Taylor R.M."/>
            <person name="Hoggan R."/>
            <person name="Culumber M.D."/>
            <person name="Oberg C.J."/>
            <person name="Breakwell D.P."/>
            <person name="Prince J.T."/>
            <person name="Belnap D.M."/>
        </authorList>
    </citation>
    <scope>NUCLEOTIDE SEQUENCE [LARGE SCALE GENOMIC DNA]</scope>
</reference>
<dbReference type="KEGG" id="vg:14016690"/>
<evidence type="ECO:0000313" key="2">
    <source>
        <dbReference type="Proteomes" id="UP000004791"/>
    </source>
</evidence>
<organism evidence="1 2">
    <name type="scientific">Salinivibrio phage CW02</name>
    <dbReference type="NCBI Taxonomy" id="1161935"/>
    <lineage>
        <taxon>Viruses</taxon>
        <taxon>Duplodnaviria</taxon>
        <taxon>Heunggongvirae</taxon>
        <taxon>Uroviricota</taxon>
        <taxon>Caudoviricetes</taxon>
        <taxon>Zobellviridae</taxon>
        <taxon>Salinovirus</taxon>
        <taxon>Salinovirus utanense</taxon>
    </lineage>
</organism>
<evidence type="ECO:0000313" key="1">
    <source>
        <dbReference type="EMBL" id="AFE86171.1"/>
    </source>
</evidence>
<dbReference type="Proteomes" id="UP000004791">
    <property type="component" value="Segment"/>
</dbReference>
<name>H9D1C9_9CAUD</name>
<sequence>MKHQILLGADPEMFVKMGGRHVSGHNLIPGDKAHPHKVDKGAVQVDGTALEFNIEPARNEQEFITNLDTVMSTLRSMVPQHELVADPVAYFTEDYMATLPPKALELGCEPDYNAWTGDVNVKPDVNATFRTGAGHIHVGVVEGEDPTNKDFQRVCERAVREMDVWLGLPSLFFDEDVKRREMYGKAGAYRPKSYGFEYRTLSNAWLRDKSLMSWAYKASLACMERFMSGGESLADKYSKTVDIQEVINQSNKSEASKIIKDAGLIMP</sequence>
<dbReference type="OrthoDB" id="6062at10239"/>
<accession>H9D1C9</accession>
<evidence type="ECO:0008006" key="3">
    <source>
        <dbReference type="Google" id="ProtNLM"/>
    </source>
</evidence>
<dbReference type="RefSeq" id="YP_007010516.1">
    <property type="nucleotide sequence ID" value="NC_019540.1"/>
</dbReference>
<proteinExistence type="predicted"/>
<dbReference type="Pfam" id="PF14395">
    <property type="entry name" value="COOH-NH2_lig"/>
    <property type="match status" value="1"/>
</dbReference>
<dbReference type="InterPro" id="IPR025681">
    <property type="entry name" value="COOH-NH2_lig"/>
</dbReference>